<keyword evidence="3" id="KW-1185">Reference proteome</keyword>
<feature type="region of interest" description="Disordered" evidence="1">
    <location>
        <begin position="1"/>
        <end position="23"/>
    </location>
</feature>
<organism evidence="2 3">
    <name type="scientific">Nostoc punctiforme (strain ATCC 29133 / PCC 73102)</name>
    <dbReference type="NCBI Taxonomy" id="63737"/>
    <lineage>
        <taxon>Bacteria</taxon>
        <taxon>Bacillati</taxon>
        <taxon>Cyanobacteriota</taxon>
        <taxon>Cyanophyceae</taxon>
        <taxon>Nostocales</taxon>
        <taxon>Nostocaceae</taxon>
        <taxon>Nostoc</taxon>
    </lineage>
</organism>
<dbReference type="AlphaFoldDB" id="B2IXE9"/>
<dbReference type="EnsemblBacteria" id="ACC79971">
    <property type="protein sequence ID" value="ACC79971"/>
    <property type="gene ID" value="Npun_R1248"/>
</dbReference>
<reference evidence="2 3" key="2">
    <citation type="journal article" date="2013" name="Plant Physiol.">
        <title>A Nostoc punctiforme Sugar Transporter Necessary to Establish a Cyanobacterium-Plant Symbiosis.</title>
        <authorList>
            <person name="Ekman M."/>
            <person name="Picossi S."/>
            <person name="Campbell E.L."/>
            <person name="Meeks J.C."/>
            <person name="Flores E."/>
        </authorList>
    </citation>
    <scope>NUCLEOTIDE SEQUENCE [LARGE SCALE GENOMIC DNA]</scope>
    <source>
        <strain evidence="3">ATCC 29133 / PCC 73102</strain>
    </source>
</reference>
<dbReference type="HOGENOM" id="CLU_2383256_0_0_3"/>
<dbReference type="RefSeq" id="WP_012407992.1">
    <property type="nucleotide sequence ID" value="NC_010628.1"/>
</dbReference>
<gene>
    <name evidence="2" type="ordered locus">Npun_R1248</name>
</gene>
<evidence type="ECO:0000256" key="1">
    <source>
        <dbReference type="SAM" id="MobiDB-lite"/>
    </source>
</evidence>
<name>B2IXE9_NOSP7</name>
<dbReference type="Proteomes" id="UP000001191">
    <property type="component" value="Chromosome"/>
</dbReference>
<dbReference type="eggNOG" id="ENOG50346HD">
    <property type="taxonomic scope" value="Bacteria"/>
</dbReference>
<dbReference type="KEGG" id="npu:Npun_R1248"/>
<evidence type="ECO:0000313" key="3">
    <source>
        <dbReference type="Proteomes" id="UP000001191"/>
    </source>
</evidence>
<reference evidence="3" key="1">
    <citation type="submission" date="2008-04" db="EMBL/GenBank/DDBJ databases">
        <title>Complete sequence of chromosome of Nostoc punctiforme ATCC 29133.</title>
        <authorList>
            <consortium name="US DOE Joint Genome Institute"/>
            <person name="Copeland A."/>
            <person name="Lucas S."/>
            <person name="Lapidus A."/>
            <person name="Glavina del Rio T."/>
            <person name="Dalin E."/>
            <person name="Tice H."/>
            <person name="Pitluck S."/>
            <person name="Chain P."/>
            <person name="Malfatti S."/>
            <person name="Shin M."/>
            <person name="Vergez L."/>
            <person name="Schmutz J."/>
            <person name="Larimer F."/>
            <person name="Land M."/>
            <person name="Hauser L."/>
            <person name="Kyrpides N."/>
            <person name="Kim E."/>
            <person name="Meeks J.C."/>
            <person name="Elhai J."/>
            <person name="Campbell E.L."/>
            <person name="Thiel T."/>
            <person name="Longmire J."/>
            <person name="Potts M."/>
            <person name="Atlas R."/>
        </authorList>
    </citation>
    <scope>NUCLEOTIDE SEQUENCE [LARGE SCALE GENOMIC DNA]</scope>
    <source>
        <strain evidence="3">ATCC 29133 / PCC 73102</strain>
    </source>
</reference>
<sequence length="94" mass="10644">MSAKKRGQSANQRAMSTRATERSRSAGYAYAFLLILQTMLIGVNAENRIQQGDSPIEVLIWMINQCIPVLKQASSLQEKQKKSLLPKHRRSEDQ</sequence>
<feature type="compositionally biased region" description="Polar residues" evidence="1">
    <location>
        <begin position="8"/>
        <end position="18"/>
    </location>
</feature>
<evidence type="ECO:0000313" key="2">
    <source>
        <dbReference type="EMBL" id="ACC79971.1"/>
    </source>
</evidence>
<protein>
    <submittedName>
        <fullName evidence="2">Uncharacterized protein</fullName>
    </submittedName>
</protein>
<accession>B2IXE9</accession>
<proteinExistence type="predicted"/>
<dbReference type="EMBL" id="CP001037">
    <property type="protein sequence ID" value="ACC79971.1"/>
    <property type="molecule type" value="Genomic_DNA"/>
</dbReference>